<keyword evidence="9" id="KW-1185">Reference proteome</keyword>
<dbReference type="InterPro" id="IPR011598">
    <property type="entry name" value="bHLH_dom"/>
</dbReference>
<dbReference type="Pfam" id="PF00010">
    <property type="entry name" value="HLH"/>
    <property type="match status" value="1"/>
</dbReference>
<dbReference type="CDD" id="cd11393">
    <property type="entry name" value="bHLH_AtbHLH_like"/>
    <property type="match status" value="1"/>
</dbReference>
<feature type="region of interest" description="Disordered" evidence="6">
    <location>
        <begin position="52"/>
        <end position="93"/>
    </location>
</feature>
<evidence type="ECO:0000313" key="8">
    <source>
        <dbReference type="EMBL" id="CAK9172550.1"/>
    </source>
</evidence>
<dbReference type="Proteomes" id="UP001642360">
    <property type="component" value="Unassembled WGS sequence"/>
</dbReference>
<dbReference type="Gene3D" id="4.10.280.10">
    <property type="entry name" value="Helix-loop-helix DNA-binding domain"/>
    <property type="match status" value="1"/>
</dbReference>
<keyword evidence="4" id="KW-0804">Transcription</keyword>
<dbReference type="GO" id="GO:0005634">
    <property type="term" value="C:nucleus"/>
    <property type="evidence" value="ECO:0007669"/>
    <property type="project" value="UniProtKB-SubCell"/>
</dbReference>
<proteinExistence type="predicted"/>
<sequence length="420" mass="46170">MDSDFPHHHQQQQQQMNSSLTRYKSAPSSYFANLVNKGGYGGEDLEQLLNPRATIPETERNFPRFVSETGSENSNSHMYGIGQNSSSNGPAQSQIVAPLKRETEFHHHQQQQPQQQQSNNYASGSRMIYQSQSQAHHDSEASNSGIDNSYRLPSSLAMDGLPYMKMGGGSNSNLIRHSSSPAGLFSHINVENGYGLVRGMGSFGPGDNTNAEASFSSTSRLKGQMDISSGLPSSSGLMSHTSEIGSKNMVEILENSPGDGNFGEGRKNHGGYITGFPITSWDDSAILSDDFLKGVGDNDRKVFCNLNASENQNGQGENQSPTMLSRHLSLPTSSAEMEKLLQLQDSIPCKIRAKRGCATHPRSIAERVRRTRISERMRKLQELVPNMDKQTNTSDMLDLAVNYIKGLQKQVQVNITMHNL</sequence>
<evidence type="ECO:0000313" key="9">
    <source>
        <dbReference type="Proteomes" id="UP001642360"/>
    </source>
</evidence>
<dbReference type="GO" id="GO:0000976">
    <property type="term" value="F:transcription cis-regulatory region binding"/>
    <property type="evidence" value="ECO:0007669"/>
    <property type="project" value="UniProtKB-ARBA"/>
</dbReference>
<gene>
    <name evidence="8" type="ORF">ILEXP_LOCUS42199</name>
</gene>
<dbReference type="SMART" id="SM00353">
    <property type="entry name" value="HLH"/>
    <property type="match status" value="1"/>
</dbReference>
<feature type="compositionally biased region" description="Polar residues" evidence="6">
    <location>
        <begin position="68"/>
        <end position="93"/>
    </location>
</feature>
<dbReference type="AlphaFoldDB" id="A0ABC8TSZ9"/>
<organism evidence="8 9">
    <name type="scientific">Ilex paraguariensis</name>
    <name type="common">yerba mate</name>
    <dbReference type="NCBI Taxonomy" id="185542"/>
    <lineage>
        <taxon>Eukaryota</taxon>
        <taxon>Viridiplantae</taxon>
        <taxon>Streptophyta</taxon>
        <taxon>Embryophyta</taxon>
        <taxon>Tracheophyta</taxon>
        <taxon>Spermatophyta</taxon>
        <taxon>Magnoliopsida</taxon>
        <taxon>eudicotyledons</taxon>
        <taxon>Gunneridae</taxon>
        <taxon>Pentapetalae</taxon>
        <taxon>asterids</taxon>
        <taxon>campanulids</taxon>
        <taxon>Aquifoliales</taxon>
        <taxon>Aquifoliaceae</taxon>
        <taxon>Ilex</taxon>
    </lineage>
</organism>
<dbReference type="InterPro" id="IPR036638">
    <property type="entry name" value="HLH_DNA-bd_sf"/>
</dbReference>
<evidence type="ECO:0000256" key="3">
    <source>
        <dbReference type="ARBA" id="ARBA00023125"/>
    </source>
</evidence>
<keyword evidence="5" id="KW-0539">Nucleus</keyword>
<dbReference type="SUPFAM" id="SSF47459">
    <property type="entry name" value="HLH, helix-loop-helix DNA-binding domain"/>
    <property type="match status" value="1"/>
</dbReference>
<protein>
    <recommendedName>
        <fullName evidence="7">BHLH domain-containing protein</fullName>
    </recommendedName>
</protein>
<dbReference type="InterPro" id="IPR045239">
    <property type="entry name" value="bHLH95_bHLH"/>
</dbReference>
<keyword evidence="2" id="KW-0805">Transcription regulation</keyword>
<evidence type="ECO:0000256" key="2">
    <source>
        <dbReference type="ARBA" id="ARBA00023015"/>
    </source>
</evidence>
<evidence type="ECO:0000256" key="6">
    <source>
        <dbReference type="SAM" id="MobiDB-lite"/>
    </source>
</evidence>
<feature type="region of interest" description="Disordered" evidence="6">
    <location>
        <begin position="129"/>
        <end position="149"/>
    </location>
</feature>
<feature type="region of interest" description="Disordered" evidence="6">
    <location>
        <begin position="103"/>
        <end position="122"/>
    </location>
</feature>
<dbReference type="FunFam" id="4.10.280.10:FF:000021">
    <property type="entry name" value="Transcription factor bHLH130 family"/>
    <property type="match status" value="1"/>
</dbReference>
<dbReference type="EMBL" id="CAUOFW020006022">
    <property type="protein sequence ID" value="CAK9172550.1"/>
    <property type="molecule type" value="Genomic_DNA"/>
</dbReference>
<evidence type="ECO:0000259" key="7">
    <source>
        <dbReference type="PROSITE" id="PS50888"/>
    </source>
</evidence>
<accession>A0ABC8TSZ9</accession>
<comment type="caution">
    <text evidence="8">The sequence shown here is derived from an EMBL/GenBank/DDBJ whole genome shotgun (WGS) entry which is preliminary data.</text>
</comment>
<evidence type="ECO:0000256" key="5">
    <source>
        <dbReference type="ARBA" id="ARBA00023242"/>
    </source>
</evidence>
<name>A0ABC8TSZ9_9AQUA</name>
<feature type="domain" description="BHLH" evidence="7">
    <location>
        <begin position="357"/>
        <end position="407"/>
    </location>
</feature>
<evidence type="ECO:0000256" key="4">
    <source>
        <dbReference type="ARBA" id="ARBA00023163"/>
    </source>
</evidence>
<reference evidence="8 9" key="1">
    <citation type="submission" date="2024-02" db="EMBL/GenBank/DDBJ databases">
        <authorList>
            <person name="Vignale AGUSTIN F."/>
            <person name="Sosa J E."/>
            <person name="Modenutti C."/>
        </authorList>
    </citation>
    <scope>NUCLEOTIDE SEQUENCE [LARGE SCALE GENOMIC DNA]</scope>
</reference>
<dbReference type="PANTHER" id="PTHR16223">
    <property type="entry name" value="TRANSCRIPTION FACTOR BHLH83-RELATED"/>
    <property type="match status" value="1"/>
</dbReference>
<dbReference type="InterPro" id="IPR045843">
    <property type="entry name" value="IND-like"/>
</dbReference>
<keyword evidence="3" id="KW-0238">DNA-binding</keyword>
<feature type="region of interest" description="Disordered" evidence="6">
    <location>
        <begin position="1"/>
        <end position="23"/>
    </location>
</feature>
<evidence type="ECO:0000256" key="1">
    <source>
        <dbReference type="ARBA" id="ARBA00004123"/>
    </source>
</evidence>
<dbReference type="PROSITE" id="PS50888">
    <property type="entry name" value="BHLH"/>
    <property type="match status" value="1"/>
</dbReference>
<dbReference type="PANTHER" id="PTHR16223:SF349">
    <property type="entry name" value="OS09G0487900 PROTEIN"/>
    <property type="match status" value="1"/>
</dbReference>
<comment type="subcellular location">
    <subcellularLocation>
        <location evidence="1">Nucleus</location>
    </subcellularLocation>
</comment>